<evidence type="ECO:0000256" key="4">
    <source>
        <dbReference type="SAM" id="SignalP"/>
    </source>
</evidence>
<evidence type="ECO:0000256" key="2">
    <source>
        <dbReference type="ARBA" id="ARBA00022729"/>
    </source>
</evidence>
<accession>A0A8J9VSE8</accession>
<dbReference type="PROSITE" id="PS51155">
    <property type="entry name" value="CHIT_BIND_RR_2"/>
    <property type="match status" value="1"/>
</dbReference>
<dbReference type="PROSITE" id="PS51257">
    <property type="entry name" value="PROKAR_LIPOPROTEIN"/>
    <property type="match status" value="1"/>
</dbReference>
<evidence type="ECO:0000256" key="3">
    <source>
        <dbReference type="PROSITE-ProRule" id="PRU00497"/>
    </source>
</evidence>
<dbReference type="InterPro" id="IPR000618">
    <property type="entry name" value="Insect_cuticle"/>
</dbReference>
<dbReference type="Proteomes" id="UP000838878">
    <property type="component" value="Chromosome 7"/>
</dbReference>
<sequence length="271" mass="30982">MIAKILILAIAVTACYGQERIYKYKPAHREQLKEYRYPSTLDLINQEPAPIHEEEGHGASVEIPVHGRHESAVSSQSIVHYQPAGHEETQSQESYVGHNEPLIAYKHYIQGHEQIKHEQGSNIKYIQSLRHPAVSHEASSAQGPARDEAHYIRVPAHNYQYVQESEHQAPSHHQVEAQHQTESHSHDEPIDYYAYPKYQYEYKVEDPHTGDNKYQHEVRDGDSVKGVYSLHEADGSVRTVEYSSDKHHGFNAVVKHSAPGQHVHIKSHHEN</sequence>
<keyword evidence="2 4" id="KW-0732">Signal</keyword>
<evidence type="ECO:0000313" key="6">
    <source>
        <dbReference type="Proteomes" id="UP000838878"/>
    </source>
</evidence>
<dbReference type="AlphaFoldDB" id="A0A8J9VSE8"/>
<protein>
    <submittedName>
        <fullName evidence="5">Uncharacterized protein</fullName>
    </submittedName>
</protein>
<gene>
    <name evidence="5" type="ORF">BINO364_LOCUS14043</name>
</gene>
<dbReference type="GO" id="GO:0005615">
    <property type="term" value="C:extracellular space"/>
    <property type="evidence" value="ECO:0007669"/>
    <property type="project" value="TreeGrafter"/>
</dbReference>
<dbReference type="PANTHER" id="PTHR12236">
    <property type="entry name" value="STRUCTURAL CONTITUENT OF CUTICLE"/>
    <property type="match status" value="1"/>
</dbReference>
<dbReference type="PANTHER" id="PTHR12236:SF95">
    <property type="entry name" value="CUTICULAR PROTEIN 76BD, ISOFORM C-RELATED"/>
    <property type="match status" value="1"/>
</dbReference>
<dbReference type="GO" id="GO:0031012">
    <property type="term" value="C:extracellular matrix"/>
    <property type="evidence" value="ECO:0007669"/>
    <property type="project" value="TreeGrafter"/>
</dbReference>
<feature type="signal peptide" evidence="4">
    <location>
        <begin position="1"/>
        <end position="17"/>
    </location>
</feature>
<dbReference type="PRINTS" id="PR00947">
    <property type="entry name" value="CUTICLE"/>
</dbReference>
<proteinExistence type="predicted"/>
<feature type="chain" id="PRO_5035440840" evidence="4">
    <location>
        <begin position="18"/>
        <end position="271"/>
    </location>
</feature>
<dbReference type="GO" id="GO:0042302">
    <property type="term" value="F:structural constituent of cuticle"/>
    <property type="evidence" value="ECO:0007669"/>
    <property type="project" value="UniProtKB-UniRule"/>
</dbReference>
<name>A0A8J9VSE8_9NEOP</name>
<dbReference type="InterPro" id="IPR051217">
    <property type="entry name" value="Insect_Cuticle_Struc_Prot"/>
</dbReference>
<keyword evidence="1 3" id="KW-0193">Cuticle</keyword>
<organism evidence="5 6">
    <name type="scientific">Brenthis ino</name>
    <name type="common">lesser marbled fritillary</name>
    <dbReference type="NCBI Taxonomy" id="405034"/>
    <lineage>
        <taxon>Eukaryota</taxon>
        <taxon>Metazoa</taxon>
        <taxon>Ecdysozoa</taxon>
        <taxon>Arthropoda</taxon>
        <taxon>Hexapoda</taxon>
        <taxon>Insecta</taxon>
        <taxon>Pterygota</taxon>
        <taxon>Neoptera</taxon>
        <taxon>Endopterygota</taxon>
        <taxon>Lepidoptera</taxon>
        <taxon>Glossata</taxon>
        <taxon>Ditrysia</taxon>
        <taxon>Papilionoidea</taxon>
        <taxon>Nymphalidae</taxon>
        <taxon>Heliconiinae</taxon>
        <taxon>Argynnini</taxon>
        <taxon>Brenthis</taxon>
    </lineage>
</organism>
<dbReference type="OrthoDB" id="8021718at2759"/>
<evidence type="ECO:0000313" key="5">
    <source>
        <dbReference type="EMBL" id="CAH0728873.1"/>
    </source>
</evidence>
<dbReference type="EMBL" id="OV170227">
    <property type="protein sequence ID" value="CAH0728873.1"/>
    <property type="molecule type" value="Genomic_DNA"/>
</dbReference>
<feature type="non-terminal residue" evidence="5">
    <location>
        <position position="271"/>
    </location>
</feature>
<dbReference type="Pfam" id="PF00379">
    <property type="entry name" value="Chitin_bind_4"/>
    <property type="match status" value="1"/>
</dbReference>
<reference evidence="5" key="1">
    <citation type="submission" date="2021-12" db="EMBL/GenBank/DDBJ databases">
        <authorList>
            <person name="Martin H S."/>
        </authorList>
    </citation>
    <scope>NUCLEOTIDE SEQUENCE</scope>
</reference>
<evidence type="ECO:0000256" key="1">
    <source>
        <dbReference type="ARBA" id="ARBA00022460"/>
    </source>
</evidence>
<keyword evidence="6" id="KW-1185">Reference proteome</keyword>